<dbReference type="PROSITE" id="PS00188">
    <property type="entry name" value="BIOTIN"/>
    <property type="match status" value="1"/>
</dbReference>
<name>A0ABX1TQV4_9GAMM</name>
<feature type="domain" description="Lipoyl-binding" evidence="3">
    <location>
        <begin position="594"/>
        <end position="669"/>
    </location>
</feature>
<dbReference type="CDD" id="cd07937">
    <property type="entry name" value="DRE_TIM_PC_TC_5S"/>
    <property type="match status" value="1"/>
</dbReference>
<feature type="domain" description="Pyruvate carboxyltransferase" evidence="4">
    <location>
        <begin position="10"/>
        <end position="280"/>
    </location>
</feature>
<comment type="caution">
    <text evidence="5">The sequence shown here is derived from an EMBL/GenBank/DDBJ whole genome shotgun (WGS) entry which is preliminary data.</text>
</comment>
<dbReference type="InterPro" id="IPR011053">
    <property type="entry name" value="Single_hybrid_motif"/>
</dbReference>
<proteinExistence type="predicted"/>
<dbReference type="InterPro" id="IPR001882">
    <property type="entry name" value="Biotin_BS"/>
</dbReference>
<dbReference type="InterPro" id="IPR003379">
    <property type="entry name" value="Carboxylase_cons_dom"/>
</dbReference>
<feature type="region of interest" description="Disordered" evidence="2">
    <location>
        <begin position="475"/>
        <end position="600"/>
    </location>
</feature>
<keyword evidence="6" id="KW-1185">Reference proteome</keyword>
<dbReference type="Pfam" id="PF00364">
    <property type="entry name" value="Biotin_lipoyl"/>
    <property type="match status" value="1"/>
</dbReference>
<evidence type="ECO:0000313" key="5">
    <source>
        <dbReference type="EMBL" id="NMQ20478.1"/>
    </source>
</evidence>
<dbReference type="CDD" id="cd06850">
    <property type="entry name" value="biotinyl_domain"/>
    <property type="match status" value="1"/>
</dbReference>
<feature type="compositionally biased region" description="Pro residues" evidence="2">
    <location>
        <begin position="580"/>
        <end position="594"/>
    </location>
</feature>
<feature type="compositionally biased region" description="Basic residues" evidence="2">
    <location>
        <begin position="537"/>
        <end position="552"/>
    </location>
</feature>
<dbReference type="Gene3D" id="3.20.20.70">
    <property type="entry name" value="Aldolase class I"/>
    <property type="match status" value="1"/>
</dbReference>
<feature type="compositionally biased region" description="Basic and acidic residues" evidence="2">
    <location>
        <begin position="553"/>
        <end position="572"/>
    </location>
</feature>
<dbReference type="PANTHER" id="PTHR43778:SF2">
    <property type="entry name" value="PYRUVATE CARBOXYLASE, MITOCHONDRIAL"/>
    <property type="match status" value="1"/>
</dbReference>
<evidence type="ECO:0000256" key="1">
    <source>
        <dbReference type="ARBA" id="ARBA00023267"/>
    </source>
</evidence>
<dbReference type="InterPro" id="IPR000891">
    <property type="entry name" value="PYR_CT"/>
</dbReference>
<reference evidence="5 6" key="1">
    <citation type="submission" date="2019-03" db="EMBL/GenBank/DDBJ databases">
        <title>Metabolic reconstructions from genomes of highly enriched 'Candidatus Accumulibacter' and 'Candidatus Competibacter' bioreactor populations.</title>
        <authorList>
            <person name="Annavajhala M.K."/>
            <person name="Welles L."/>
            <person name="Abbas B."/>
            <person name="Sorokin D."/>
            <person name="Park H."/>
            <person name="Van Loosdrecht M."/>
            <person name="Chandran K."/>
        </authorList>
    </citation>
    <scope>NUCLEOTIDE SEQUENCE [LARGE SCALE GENOMIC DNA]</scope>
    <source>
        <strain evidence="5 6">SBR_G</strain>
    </source>
</reference>
<dbReference type="InterPro" id="IPR000089">
    <property type="entry name" value="Biotin_lipoyl"/>
</dbReference>
<dbReference type="EMBL" id="SPMZ01000050">
    <property type="protein sequence ID" value="NMQ20478.1"/>
    <property type="molecule type" value="Genomic_DNA"/>
</dbReference>
<dbReference type="InterPro" id="IPR013785">
    <property type="entry name" value="Aldolase_TIM"/>
</dbReference>
<accession>A0ABX1TQV4</accession>
<evidence type="ECO:0000313" key="6">
    <source>
        <dbReference type="Proteomes" id="UP000760480"/>
    </source>
</evidence>
<dbReference type="RefSeq" id="WP_169249744.1">
    <property type="nucleotide sequence ID" value="NZ_SPMZ01000050.1"/>
</dbReference>
<dbReference type="SUPFAM" id="SSF51230">
    <property type="entry name" value="Single hybrid motif"/>
    <property type="match status" value="1"/>
</dbReference>
<dbReference type="PROSITE" id="PS50991">
    <property type="entry name" value="PYR_CT"/>
    <property type="match status" value="1"/>
</dbReference>
<organism evidence="5 6">
    <name type="scientific">Candidatus Competibacter phosphatis</name>
    <dbReference type="NCBI Taxonomy" id="221280"/>
    <lineage>
        <taxon>Bacteria</taxon>
        <taxon>Pseudomonadati</taxon>
        <taxon>Pseudomonadota</taxon>
        <taxon>Gammaproteobacteria</taxon>
        <taxon>Candidatus Competibacteraceae</taxon>
        <taxon>Candidatus Competibacter</taxon>
    </lineage>
</organism>
<dbReference type="PANTHER" id="PTHR43778">
    <property type="entry name" value="PYRUVATE CARBOXYLASE"/>
    <property type="match status" value="1"/>
</dbReference>
<evidence type="ECO:0000259" key="4">
    <source>
        <dbReference type="PROSITE" id="PS50991"/>
    </source>
</evidence>
<keyword evidence="1" id="KW-0092">Biotin</keyword>
<dbReference type="InterPro" id="IPR055268">
    <property type="entry name" value="PCB-like"/>
</dbReference>
<dbReference type="PROSITE" id="PS50968">
    <property type="entry name" value="BIOTINYL_LIPOYL"/>
    <property type="match status" value="1"/>
</dbReference>
<dbReference type="SUPFAM" id="SSF89000">
    <property type="entry name" value="post-HMGL domain-like"/>
    <property type="match status" value="1"/>
</dbReference>
<evidence type="ECO:0000256" key="2">
    <source>
        <dbReference type="SAM" id="MobiDB-lite"/>
    </source>
</evidence>
<dbReference type="Proteomes" id="UP000760480">
    <property type="component" value="Unassembled WGS sequence"/>
</dbReference>
<evidence type="ECO:0000259" key="3">
    <source>
        <dbReference type="PROSITE" id="PS50968"/>
    </source>
</evidence>
<dbReference type="Pfam" id="PF00682">
    <property type="entry name" value="HMGL-like"/>
    <property type="match status" value="1"/>
</dbReference>
<sequence>MIFAPTPKKIHVMLTAFRDGLQSVFGGKVRVKDVLPAMQAAAAMGVRHFEFGGGARYQAPYFYAGEDPFTCMDQMREAVGPDADLQILTRSVSGVTLTTQRLKALEMQARLMKKHGTTIDRNFDFMNDVDNLIKTGKPIVDAGMHHQVCVAMMGLPYRSDRVHTPDFYVGIIQRLLEAGLHFDSVCMKDASGTTDPHTCYETAKGLKKILPPEVPLSMHTHDTASMAVACYMAGIAGGVDRIDLSVRPLASGTSQPDVRSMWHALKGTGYTLDIDAGKMNELEKLLDEGLKDYSFNPVTTSADARVVNFPMPGGAIGPNVHMMAEAGILDRYGDVLAEFPEVVRAGGAWTSVTPGSQQYWLQAFNNVLHGRWQKIDAGYGRSVLGYFGRTPEPPDPTVIKVAAEQLKLEPFTGDPLEEAPDSIATAEEALRERKLPLTEENVFLVASAIVPGKNMELNEGIRLLAGKAKINLPLKTKEQPTAATAPTPVPVTPTPTTAGPPRSSSRSRPLLPLRPLSLKRPPTPAQAGSRFSGSRPCFHRAGHHPMHGGRRRRDPDLPHYHRTSDGNESGEHHSRRHSRPLPPAPVVTVSPPPATEQRTPVFSPFEGKVELVDINVKVGDTVRKGQVVAAVEAMKAKHDVRAPRDGTVVEINAELGSEVFAGKPILTLGG</sequence>
<dbReference type="SUPFAM" id="SSF51569">
    <property type="entry name" value="Aldolase"/>
    <property type="match status" value="1"/>
</dbReference>
<feature type="compositionally biased region" description="Low complexity" evidence="2">
    <location>
        <begin position="494"/>
        <end position="520"/>
    </location>
</feature>
<dbReference type="Pfam" id="PF02436">
    <property type="entry name" value="PYC_OADA"/>
    <property type="match status" value="1"/>
</dbReference>
<protein>
    <submittedName>
        <fullName evidence="5">Biotin attachment protein</fullName>
    </submittedName>
</protein>
<gene>
    <name evidence="5" type="ORF">E4P82_15520</name>
</gene>
<dbReference type="Gene3D" id="2.40.50.100">
    <property type="match status" value="1"/>
</dbReference>